<evidence type="ECO:0000313" key="3">
    <source>
        <dbReference type="Proteomes" id="UP000807371"/>
    </source>
</evidence>
<organism evidence="2 3">
    <name type="scientific">Streptomyces pactum</name>
    <dbReference type="NCBI Taxonomy" id="68249"/>
    <lineage>
        <taxon>Bacteria</taxon>
        <taxon>Bacillati</taxon>
        <taxon>Actinomycetota</taxon>
        <taxon>Actinomycetes</taxon>
        <taxon>Kitasatosporales</taxon>
        <taxon>Streptomycetaceae</taxon>
        <taxon>Streptomyces</taxon>
    </lineage>
</organism>
<protein>
    <submittedName>
        <fullName evidence="2">NAD(P)H-dependent oxidoreductase</fullName>
    </submittedName>
</protein>
<dbReference type="Gene3D" id="3.40.50.360">
    <property type="match status" value="1"/>
</dbReference>
<evidence type="ECO:0000313" key="2">
    <source>
        <dbReference type="EMBL" id="MBH5337599.1"/>
    </source>
</evidence>
<accession>A0ABS0NQW1</accession>
<dbReference type="EMBL" id="JACYXC010000001">
    <property type="protein sequence ID" value="MBH5337599.1"/>
    <property type="molecule type" value="Genomic_DNA"/>
</dbReference>
<reference evidence="2 3" key="1">
    <citation type="submission" date="2020-09" db="EMBL/GenBank/DDBJ databases">
        <title>Biosynthesis of the nuclear factor of activated T cells inhibitor NFAT-133 and its congeners in Streptomyces pactum.</title>
        <authorList>
            <person name="Zhou W."/>
            <person name="Posri P."/>
            <person name="Abugrain M.E."/>
            <person name="Weisberg A.J."/>
            <person name="Chang J.H."/>
            <person name="Mahmud T."/>
        </authorList>
    </citation>
    <scope>NUCLEOTIDE SEQUENCE [LARGE SCALE GENOMIC DNA]</scope>
    <source>
        <strain evidence="2 3">ATCC 27456</strain>
    </source>
</reference>
<dbReference type="InterPro" id="IPR050712">
    <property type="entry name" value="NAD(P)H-dep_reductase"/>
</dbReference>
<sequence>MDGGATRVLGFAGSLRTGSYNRMLLEAARELAPERMSIGVFDLKDIPLYNYDVEERGDPEPVAAFKRAIADADALLIATPEYQQGIPGVLKNALDWASRPPRSSALQDKPVAIMGATPGMTATARAQVQLRQALAYNSSYTVLQPEVLVGRAHERFDEDGRLTDETAGKLIRQLLLNLADLTRRLRTP</sequence>
<feature type="domain" description="NADPH-dependent FMN reductase-like" evidence="1">
    <location>
        <begin position="6"/>
        <end position="153"/>
    </location>
</feature>
<name>A0ABS0NQW1_9ACTN</name>
<dbReference type="InterPro" id="IPR029039">
    <property type="entry name" value="Flavoprotein-like_sf"/>
</dbReference>
<dbReference type="InterPro" id="IPR005025">
    <property type="entry name" value="FMN_Rdtase-like_dom"/>
</dbReference>
<dbReference type="Proteomes" id="UP000807371">
    <property type="component" value="Unassembled WGS sequence"/>
</dbReference>
<dbReference type="PANTHER" id="PTHR30543">
    <property type="entry name" value="CHROMATE REDUCTASE"/>
    <property type="match status" value="1"/>
</dbReference>
<dbReference type="Pfam" id="PF03358">
    <property type="entry name" value="FMN_red"/>
    <property type="match status" value="1"/>
</dbReference>
<evidence type="ECO:0000259" key="1">
    <source>
        <dbReference type="Pfam" id="PF03358"/>
    </source>
</evidence>
<dbReference type="SUPFAM" id="SSF52218">
    <property type="entry name" value="Flavoproteins"/>
    <property type="match status" value="1"/>
</dbReference>
<gene>
    <name evidence="2" type="ORF">IHE55_23660</name>
</gene>
<comment type="caution">
    <text evidence="2">The sequence shown here is derived from an EMBL/GenBank/DDBJ whole genome shotgun (WGS) entry which is preliminary data.</text>
</comment>
<dbReference type="PANTHER" id="PTHR30543:SF21">
    <property type="entry name" value="NAD(P)H-DEPENDENT FMN REDUCTASE LOT6"/>
    <property type="match status" value="1"/>
</dbReference>
<proteinExistence type="predicted"/>
<keyword evidence="3" id="KW-1185">Reference proteome</keyword>